<dbReference type="EMBL" id="BAAARY010000030">
    <property type="protein sequence ID" value="GAA2532044.1"/>
    <property type="molecule type" value="Genomic_DNA"/>
</dbReference>
<proteinExistence type="predicted"/>
<name>A0ABN3NR51_9ACTN</name>
<evidence type="ECO:0000313" key="1">
    <source>
        <dbReference type="EMBL" id="GAA2532044.1"/>
    </source>
</evidence>
<dbReference type="RefSeq" id="WP_344174374.1">
    <property type="nucleotide sequence ID" value="NZ_BAAARY010000030.1"/>
</dbReference>
<comment type="caution">
    <text evidence="1">The sequence shown here is derived from an EMBL/GenBank/DDBJ whole genome shotgun (WGS) entry which is preliminary data.</text>
</comment>
<accession>A0ABN3NR51</accession>
<organism evidence="1 2">
    <name type="scientific">Pilimelia columellifera subsp. columellifera</name>
    <dbReference type="NCBI Taxonomy" id="706583"/>
    <lineage>
        <taxon>Bacteria</taxon>
        <taxon>Bacillati</taxon>
        <taxon>Actinomycetota</taxon>
        <taxon>Actinomycetes</taxon>
        <taxon>Micromonosporales</taxon>
        <taxon>Micromonosporaceae</taxon>
        <taxon>Pilimelia</taxon>
    </lineage>
</organism>
<protein>
    <recommendedName>
        <fullName evidence="3">(d)CMP kinase</fullName>
    </recommendedName>
</protein>
<evidence type="ECO:0008006" key="3">
    <source>
        <dbReference type="Google" id="ProtNLM"/>
    </source>
</evidence>
<reference evidence="1 2" key="1">
    <citation type="journal article" date="2019" name="Int. J. Syst. Evol. Microbiol.">
        <title>The Global Catalogue of Microorganisms (GCM) 10K type strain sequencing project: providing services to taxonomists for standard genome sequencing and annotation.</title>
        <authorList>
            <consortium name="The Broad Institute Genomics Platform"/>
            <consortium name="The Broad Institute Genome Sequencing Center for Infectious Disease"/>
            <person name="Wu L."/>
            <person name="Ma J."/>
        </authorList>
    </citation>
    <scope>NUCLEOTIDE SEQUENCE [LARGE SCALE GENOMIC DNA]</scope>
    <source>
        <strain evidence="1 2">JCM 3367</strain>
    </source>
</reference>
<gene>
    <name evidence="1" type="ORF">GCM10010201_34380</name>
</gene>
<dbReference type="InterPro" id="IPR027417">
    <property type="entry name" value="P-loop_NTPase"/>
</dbReference>
<evidence type="ECO:0000313" key="2">
    <source>
        <dbReference type="Proteomes" id="UP001499978"/>
    </source>
</evidence>
<dbReference type="SUPFAM" id="SSF52540">
    <property type="entry name" value="P-loop containing nucleoside triphosphate hydrolases"/>
    <property type="match status" value="1"/>
</dbReference>
<dbReference type="Gene3D" id="3.40.50.300">
    <property type="entry name" value="P-loop containing nucleotide triphosphate hydrolases"/>
    <property type="match status" value="1"/>
</dbReference>
<dbReference type="Proteomes" id="UP001499978">
    <property type="component" value="Unassembled WGS sequence"/>
</dbReference>
<sequence>MVPTEESDRPPAAWRVGELADAVLSGPPRLGRTRLVCVDGPSGAGKSSLTAALATALGEATGRPVPVVCLDELLDGWDDLPTMWPRVERLVLSPVRAGQPACFRAFDWSVGRFRGPTRVVPAAGVLIIEGVGAARARAEATLTVLVTADPVTRHARARRRDQPTSHAALRRWWRDEERYLAADGVAQAADRVIVTDVAVAPPVGDLLPTITDVTHHR</sequence>
<keyword evidence="2" id="KW-1185">Reference proteome</keyword>